<accession>A0A158CIS1</accession>
<protein>
    <recommendedName>
        <fullName evidence="3">Asl1-like glycosyl hydrolase catalytic domain-containing protein</fullName>
    </recommendedName>
</protein>
<comment type="caution">
    <text evidence="1">The sequence shown here is derived from an EMBL/GenBank/DDBJ whole genome shotgun (WGS) entry which is preliminary data.</text>
</comment>
<dbReference type="SUPFAM" id="SSF51445">
    <property type="entry name" value="(Trans)glycosidases"/>
    <property type="match status" value="1"/>
</dbReference>
<sequence>MIFQKKISNFLFGQFSLGKFSAVTVAVGASLMLAACGGGSEGTVDAATVKAAVTPEATAKAATTGSIFYGMNGHITNGGAYDNTPYATQLSQLQDLGVKIFRNDVYSLASAKVLATVAKQFAAGGVQVYPVMLLGLGFDTEEAAYNAGYTMGQQTAQTYKYAYYEVANELDSAALAGNYDGNVWYQYSNQPFMIARGVIRGMIAGVKSVDSSAKIIVDGTWKHIAFFQMLLDGSQPDGTHGHPTVSWDITAWHWYSDQGDITNACGGTGCHDILGIISSFGRPVWINEYGVRPEYGTNDAIASYLTGNLMMLQYYTQASKYNVQSVQGFELYDSQEGNYGMVQSDGKTKKAAYTAVKNFIANHPR</sequence>
<evidence type="ECO:0000313" key="2">
    <source>
        <dbReference type="Proteomes" id="UP000054911"/>
    </source>
</evidence>
<dbReference type="Gene3D" id="3.20.20.80">
    <property type="entry name" value="Glycosidases"/>
    <property type="match status" value="1"/>
</dbReference>
<dbReference type="OrthoDB" id="9126494at2"/>
<dbReference type="EMBL" id="FCOE02000021">
    <property type="protein sequence ID" value="SAK82171.1"/>
    <property type="molecule type" value="Genomic_DNA"/>
</dbReference>
<reference evidence="1" key="1">
    <citation type="submission" date="2016-01" db="EMBL/GenBank/DDBJ databases">
        <authorList>
            <person name="Peeters C."/>
        </authorList>
    </citation>
    <scope>NUCLEOTIDE SEQUENCE [LARGE SCALE GENOMIC DNA]</scope>
    <source>
        <strain evidence="1">LMG 29323</strain>
    </source>
</reference>
<dbReference type="Proteomes" id="UP000054911">
    <property type="component" value="Unassembled WGS sequence"/>
</dbReference>
<name>A0A158CIS1_9BURK</name>
<dbReference type="InterPro" id="IPR017853">
    <property type="entry name" value="GH"/>
</dbReference>
<proteinExistence type="predicted"/>
<gene>
    <name evidence="1" type="ORF">AWB80_05315</name>
</gene>
<dbReference type="AlphaFoldDB" id="A0A158CIS1"/>
<organism evidence="1 2">
    <name type="scientific">Caballeronia pedi</name>
    <dbReference type="NCBI Taxonomy" id="1777141"/>
    <lineage>
        <taxon>Bacteria</taxon>
        <taxon>Pseudomonadati</taxon>
        <taxon>Pseudomonadota</taxon>
        <taxon>Betaproteobacteria</taxon>
        <taxon>Burkholderiales</taxon>
        <taxon>Burkholderiaceae</taxon>
        <taxon>Caballeronia</taxon>
    </lineage>
</organism>
<keyword evidence="2" id="KW-1185">Reference proteome</keyword>
<evidence type="ECO:0008006" key="3">
    <source>
        <dbReference type="Google" id="ProtNLM"/>
    </source>
</evidence>
<dbReference type="RefSeq" id="WP_061177670.1">
    <property type="nucleotide sequence ID" value="NZ_FCOE02000021.1"/>
</dbReference>
<evidence type="ECO:0000313" key="1">
    <source>
        <dbReference type="EMBL" id="SAK82171.1"/>
    </source>
</evidence>